<evidence type="ECO:0000313" key="3">
    <source>
        <dbReference type="Proteomes" id="UP000290244"/>
    </source>
</evidence>
<keyword evidence="3" id="KW-1185">Reference proteome</keyword>
<reference evidence="2 3" key="1">
    <citation type="submission" date="2018-12" db="EMBL/GenBank/DDBJ databases">
        <title>Complete genome of Litorilituus sediminis.</title>
        <authorList>
            <person name="Liu A."/>
            <person name="Rong J."/>
        </authorList>
    </citation>
    <scope>NUCLEOTIDE SEQUENCE [LARGE SCALE GENOMIC DNA]</scope>
    <source>
        <strain evidence="2 3">JCM 17549</strain>
    </source>
</reference>
<feature type="signal peptide" evidence="1">
    <location>
        <begin position="1"/>
        <end position="27"/>
    </location>
</feature>
<dbReference type="RefSeq" id="WP_130602472.1">
    <property type="nucleotide sequence ID" value="NZ_CP034759.1"/>
</dbReference>
<name>A0A4P6P5U9_9GAMM</name>
<feature type="chain" id="PRO_5020904065" description="Porin" evidence="1">
    <location>
        <begin position="28"/>
        <end position="358"/>
    </location>
</feature>
<evidence type="ECO:0000256" key="1">
    <source>
        <dbReference type="SAM" id="SignalP"/>
    </source>
</evidence>
<dbReference type="Pfam" id="PF19577">
    <property type="entry name" value="DcaP"/>
    <property type="match status" value="1"/>
</dbReference>
<gene>
    <name evidence="2" type="ORF">EMK97_11960</name>
</gene>
<proteinExistence type="predicted"/>
<organism evidence="2 3">
    <name type="scientific">Litorilituus sediminis</name>
    <dbReference type="NCBI Taxonomy" id="718192"/>
    <lineage>
        <taxon>Bacteria</taxon>
        <taxon>Pseudomonadati</taxon>
        <taxon>Pseudomonadota</taxon>
        <taxon>Gammaproteobacteria</taxon>
        <taxon>Alteromonadales</taxon>
        <taxon>Colwelliaceae</taxon>
        <taxon>Litorilituus</taxon>
    </lineage>
</organism>
<dbReference type="KEGG" id="lsd:EMK97_11960"/>
<dbReference type="OrthoDB" id="190887at2"/>
<sequence length="358" mass="39357">MLKRSGFKTKKLLLATSLLAVTSAANAGYTIKLDDDNKITFGGYIKADARYVDGNIAATDYWYGGGTVLPESQSNFGISVNETRFNTKYVHGDVTGFIEMDFYGDAVAGGGNEVISNSSKPRLRHAFIKYKDVLVGQTWTTFQNTSSLAEAADFGGPLVASAFIRQGQIRYTLGGLQLAIENPESYGGYRGDKTTRDDSVPDFIAKYTFKGDWGNVSISGLARQLKSVTNQSESAFGYGVAGRIKTFGKDDFRFQIHGGNVGRYVGVTASTDMVGEEAEDTTSIMVAYRHFWTEDMRSSVFYGNTQTDLTDRDRSHWGVNIFKNFTKQLSFGLEVGNFEMAESDADSDYVQLSAKYVL</sequence>
<keyword evidence="1" id="KW-0732">Signal</keyword>
<dbReference type="Proteomes" id="UP000290244">
    <property type="component" value="Chromosome"/>
</dbReference>
<dbReference type="InterPro" id="IPR045748">
    <property type="entry name" value="DcaP"/>
</dbReference>
<dbReference type="SUPFAM" id="SSF56935">
    <property type="entry name" value="Porins"/>
    <property type="match status" value="1"/>
</dbReference>
<protein>
    <recommendedName>
        <fullName evidence="4">Porin</fullName>
    </recommendedName>
</protein>
<dbReference type="EMBL" id="CP034759">
    <property type="protein sequence ID" value="QBG36378.1"/>
    <property type="molecule type" value="Genomic_DNA"/>
</dbReference>
<dbReference type="AlphaFoldDB" id="A0A4P6P5U9"/>
<evidence type="ECO:0000313" key="2">
    <source>
        <dbReference type="EMBL" id="QBG36378.1"/>
    </source>
</evidence>
<accession>A0A4P6P5U9</accession>
<evidence type="ECO:0008006" key="4">
    <source>
        <dbReference type="Google" id="ProtNLM"/>
    </source>
</evidence>